<feature type="region of interest" description="Disordered" evidence="16">
    <location>
        <begin position="564"/>
        <end position="668"/>
    </location>
</feature>
<evidence type="ECO:0000256" key="15">
    <source>
        <dbReference type="PROSITE-ProRule" id="PRU10141"/>
    </source>
</evidence>
<evidence type="ECO:0000256" key="12">
    <source>
        <dbReference type="ARBA" id="ARBA00039642"/>
    </source>
</evidence>
<evidence type="ECO:0000256" key="3">
    <source>
        <dbReference type="ARBA" id="ARBA00006485"/>
    </source>
</evidence>
<reference evidence="18" key="1">
    <citation type="submission" date="2022-11" db="UniProtKB">
        <authorList>
            <consortium name="EnsemblMetazoa"/>
        </authorList>
    </citation>
    <scope>IDENTIFICATION</scope>
</reference>
<keyword evidence="6" id="KW-0723">Serine/threonine-protein kinase</keyword>
<dbReference type="PROSITE" id="PS00108">
    <property type="entry name" value="PROTEIN_KINASE_ST"/>
    <property type="match status" value="1"/>
</dbReference>
<dbReference type="FunFam" id="1.10.510.10:FF:000261">
    <property type="entry name" value="cyclin-dependent kinase-like 2 isoform X2"/>
    <property type="match status" value="1"/>
</dbReference>
<keyword evidence="10 15" id="KW-0067">ATP-binding</keyword>
<comment type="subcellular location">
    <subcellularLocation>
        <location evidence="2">Cytoplasm</location>
    </subcellularLocation>
    <subcellularLocation>
        <location evidence="1">Nucleus</location>
    </subcellularLocation>
</comment>
<evidence type="ECO:0000256" key="5">
    <source>
        <dbReference type="ARBA" id="ARBA00022490"/>
    </source>
</evidence>
<feature type="region of interest" description="Disordered" evidence="16">
    <location>
        <begin position="498"/>
        <end position="545"/>
    </location>
</feature>
<evidence type="ECO:0000256" key="13">
    <source>
        <dbReference type="ARBA" id="ARBA00047811"/>
    </source>
</evidence>
<dbReference type="InterPro" id="IPR050108">
    <property type="entry name" value="CDK"/>
</dbReference>
<dbReference type="SUPFAM" id="SSF56112">
    <property type="entry name" value="Protein kinase-like (PK-like)"/>
    <property type="match status" value="1"/>
</dbReference>
<dbReference type="GO" id="GO:0005737">
    <property type="term" value="C:cytoplasm"/>
    <property type="evidence" value="ECO:0007669"/>
    <property type="project" value="UniProtKB-SubCell"/>
</dbReference>
<dbReference type="PROSITE" id="PS50011">
    <property type="entry name" value="PROTEIN_KINASE_DOM"/>
    <property type="match status" value="1"/>
</dbReference>
<dbReference type="GO" id="GO:0004693">
    <property type="term" value="F:cyclin-dependent protein serine/threonine kinase activity"/>
    <property type="evidence" value="ECO:0007669"/>
    <property type="project" value="UniProtKB-EC"/>
</dbReference>
<dbReference type="EC" id="2.7.11.22" evidence="4"/>
<feature type="compositionally biased region" description="Basic and acidic residues" evidence="16">
    <location>
        <begin position="364"/>
        <end position="375"/>
    </location>
</feature>
<dbReference type="OrthoDB" id="548217at2759"/>
<dbReference type="GO" id="GO:0005634">
    <property type="term" value="C:nucleus"/>
    <property type="evidence" value="ECO:0007669"/>
    <property type="project" value="UniProtKB-SubCell"/>
</dbReference>
<feature type="compositionally biased region" description="Basic and acidic residues" evidence="16">
    <location>
        <begin position="339"/>
        <end position="358"/>
    </location>
</feature>
<comment type="catalytic activity">
    <reaction evidence="14">
        <text>L-seryl-[protein] + ATP = O-phospho-L-seryl-[protein] + ADP + H(+)</text>
        <dbReference type="Rhea" id="RHEA:17989"/>
        <dbReference type="Rhea" id="RHEA-COMP:9863"/>
        <dbReference type="Rhea" id="RHEA-COMP:11604"/>
        <dbReference type="ChEBI" id="CHEBI:15378"/>
        <dbReference type="ChEBI" id="CHEBI:29999"/>
        <dbReference type="ChEBI" id="CHEBI:30616"/>
        <dbReference type="ChEBI" id="CHEBI:83421"/>
        <dbReference type="ChEBI" id="CHEBI:456216"/>
        <dbReference type="EC" id="2.7.11.22"/>
    </reaction>
</comment>
<dbReference type="InterPro" id="IPR000719">
    <property type="entry name" value="Prot_kinase_dom"/>
</dbReference>
<feature type="region of interest" description="Disordered" evidence="16">
    <location>
        <begin position="439"/>
        <end position="478"/>
    </location>
</feature>
<feature type="region of interest" description="Disordered" evidence="16">
    <location>
        <begin position="314"/>
        <end position="427"/>
    </location>
</feature>
<accession>A0A913WW21</accession>
<dbReference type="SMART" id="SM00220">
    <property type="entry name" value="S_TKc"/>
    <property type="match status" value="1"/>
</dbReference>
<dbReference type="GO" id="GO:0005524">
    <property type="term" value="F:ATP binding"/>
    <property type="evidence" value="ECO:0007669"/>
    <property type="project" value="UniProtKB-UniRule"/>
</dbReference>
<comment type="similarity">
    <text evidence="3">Belongs to the protein kinase superfamily. CMGC Ser/Thr protein kinase family. CDC2/CDKX subfamily.</text>
</comment>
<evidence type="ECO:0000256" key="4">
    <source>
        <dbReference type="ARBA" id="ARBA00012425"/>
    </source>
</evidence>
<dbReference type="GeneID" id="110233983"/>
<proteinExistence type="inferred from homology"/>
<feature type="compositionally biased region" description="Low complexity" evidence="16">
    <location>
        <begin position="644"/>
        <end position="668"/>
    </location>
</feature>
<protein>
    <recommendedName>
        <fullName evidence="12">Cyclin-dependent kinase-like 2</fullName>
        <ecNumber evidence="4">2.7.11.22</ecNumber>
    </recommendedName>
</protein>
<keyword evidence="7" id="KW-0808">Transferase</keyword>
<evidence type="ECO:0000256" key="11">
    <source>
        <dbReference type="ARBA" id="ARBA00023242"/>
    </source>
</evidence>
<keyword evidence="8 15" id="KW-0547">Nucleotide-binding</keyword>
<comment type="catalytic activity">
    <reaction evidence="13">
        <text>L-threonyl-[protein] + ATP = O-phospho-L-threonyl-[protein] + ADP + H(+)</text>
        <dbReference type="Rhea" id="RHEA:46608"/>
        <dbReference type="Rhea" id="RHEA-COMP:11060"/>
        <dbReference type="Rhea" id="RHEA-COMP:11605"/>
        <dbReference type="ChEBI" id="CHEBI:15378"/>
        <dbReference type="ChEBI" id="CHEBI:30013"/>
        <dbReference type="ChEBI" id="CHEBI:30616"/>
        <dbReference type="ChEBI" id="CHEBI:61977"/>
        <dbReference type="ChEBI" id="CHEBI:456216"/>
        <dbReference type="EC" id="2.7.11.22"/>
    </reaction>
</comment>
<name>A0A913WW21_EXADI</name>
<evidence type="ECO:0000256" key="10">
    <source>
        <dbReference type="ARBA" id="ARBA00022840"/>
    </source>
</evidence>
<sequence length="668" mass="75069">MEKYENLGLVGEGSYGMVMKCRHKDSNQIVAIKKFIESEDDKMVKKIALREVRMLKQLRHENLVNLIEVFRRKKRLFLVFEFVDHTVLDDLERYPNGLDELTAKKVMWQVLRAVEFCHNHNIIHRDVKPENILVSKSGIVKLCDFGFARTLAAGPGEAYTDYVATRWYRAPELLVGDTKYGRAVDIWAIGCLLAETLTGEPLFPGDSDIDQLYHIMRCFGNLITRHKEIFQKNPLFVGMRLPDIKEVEPLERRFPRISPLALDLLKLSLKMDPVDRPSSSQLLKHDYFRKDNFSERFAQELKTKITKENADNPLLKLLSGSKHEEAEEKAKRKEKKMKKLQEARETREREARKNEIRESKKHKETKDTTSTEKVGKKQPLPSTNQSSSSSQAQENVSPTHASSLASTSSLHASTSSHSTPGTPLETINIANSHGRQLSPIQSASAVRHSPTRHSPTDTHSTQNVNAHPTTSVSSVLSTKNSGSHALTLSKTNISLSVVGTPSHESPTLGPPAFRVTADNTRSKKQTVGYNKKSTGSSQHQSHYLNSDINYDTRTFSNYDLSGRHSDIGSWQDSRPSLESSSKKKRDKEVFRDRLRSENELPHLPDLHGIEGKSYKGSKASKKTSISMMPHITNLTPFQNGPAGHHQGSSPSSHHQGNSSSHDSNLPSV</sequence>
<feature type="compositionally biased region" description="Basic and acidic residues" evidence="16">
    <location>
        <begin position="586"/>
        <end position="613"/>
    </location>
</feature>
<evidence type="ECO:0000259" key="17">
    <source>
        <dbReference type="PROSITE" id="PS50011"/>
    </source>
</evidence>
<evidence type="ECO:0000256" key="1">
    <source>
        <dbReference type="ARBA" id="ARBA00004123"/>
    </source>
</evidence>
<dbReference type="InterPro" id="IPR008271">
    <property type="entry name" value="Ser/Thr_kinase_AS"/>
</dbReference>
<dbReference type="PROSITE" id="PS00107">
    <property type="entry name" value="PROTEIN_KINASE_ATP"/>
    <property type="match status" value="1"/>
</dbReference>
<feature type="compositionally biased region" description="Polar residues" evidence="16">
    <location>
        <begin position="568"/>
        <end position="579"/>
    </location>
</feature>
<dbReference type="InterPro" id="IPR017441">
    <property type="entry name" value="Protein_kinase_ATP_BS"/>
</dbReference>
<feature type="compositionally biased region" description="Basic and acidic residues" evidence="16">
    <location>
        <begin position="321"/>
        <end position="331"/>
    </location>
</feature>
<dbReference type="InterPro" id="IPR011009">
    <property type="entry name" value="Kinase-like_dom_sf"/>
</dbReference>
<dbReference type="RefSeq" id="XP_020894974.1">
    <property type="nucleotide sequence ID" value="XM_021039315.2"/>
</dbReference>
<dbReference type="Gene3D" id="1.10.510.10">
    <property type="entry name" value="Transferase(Phosphotransferase) domain 1"/>
    <property type="match status" value="1"/>
</dbReference>
<feature type="binding site" evidence="15">
    <location>
        <position position="34"/>
    </location>
    <ligand>
        <name>ATP</name>
        <dbReference type="ChEBI" id="CHEBI:30616"/>
    </ligand>
</feature>
<dbReference type="PANTHER" id="PTHR24056:SF400">
    <property type="entry name" value="KINASE, PUTATIVE-RELATED"/>
    <property type="match status" value="1"/>
</dbReference>
<dbReference type="Gene3D" id="3.30.200.20">
    <property type="entry name" value="Phosphorylase Kinase, domain 1"/>
    <property type="match status" value="1"/>
</dbReference>
<evidence type="ECO:0000256" key="2">
    <source>
        <dbReference type="ARBA" id="ARBA00004496"/>
    </source>
</evidence>
<evidence type="ECO:0000256" key="8">
    <source>
        <dbReference type="ARBA" id="ARBA00022741"/>
    </source>
</evidence>
<feature type="compositionally biased region" description="Polar residues" evidence="16">
    <location>
        <begin position="457"/>
        <end position="478"/>
    </location>
</feature>
<evidence type="ECO:0000256" key="14">
    <source>
        <dbReference type="ARBA" id="ARBA00048367"/>
    </source>
</evidence>
<evidence type="ECO:0000256" key="6">
    <source>
        <dbReference type="ARBA" id="ARBA00022527"/>
    </source>
</evidence>
<evidence type="ECO:0000256" key="7">
    <source>
        <dbReference type="ARBA" id="ARBA00022679"/>
    </source>
</evidence>
<dbReference type="CDD" id="cd07846">
    <property type="entry name" value="STKc_CDKL2_3"/>
    <property type="match status" value="1"/>
</dbReference>
<dbReference type="Pfam" id="PF00069">
    <property type="entry name" value="Pkinase"/>
    <property type="match status" value="1"/>
</dbReference>
<evidence type="ECO:0000313" key="18">
    <source>
        <dbReference type="EnsemblMetazoa" id="XP_020894974.1"/>
    </source>
</evidence>
<feature type="domain" description="Protein kinase" evidence="17">
    <location>
        <begin position="4"/>
        <end position="288"/>
    </location>
</feature>
<dbReference type="KEGG" id="epa:110233983"/>
<keyword evidence="5" id="KW-0963">Cytoplasm</keyword>
<dbReference type="EnsemblMetazoa" id="XM_021039315.2">
    <property type="protein sequence ID" value="XP_020894974.1"/>
    <property type="gene ID" value="LOC110233983"/>
</dbReference>
<dbReference type="OMA" id="TSISMMP"/>
<keyword evidence="11" id="KW-0539">Nucleus</keyword>
<dbReference type="AlphaFoldDB" id="A0A913WW21"/>
<organism evidence="18 19">
    <name type="scientific">Exaiptasia diaphana</name>
    <name type="common">Tropical sea anemone</name>
    <name type="synonym">Aiptasia pulchella</name>
    <dbReference type="NCBI Taxonomy" id="2652724"/>
    <lineage>
        <taxon>Eukaryota</taxon>
        <taxon>Metazoa</taxon>
        <taxon>Cnidaria</taxon>
        <taxon>Anthozoa</taxon>
        <taxon>Hexacorallia</taxon>
        <taxon>Actiniaria</taxon>
        <taxon>Aiptasiidae</taxon>
        <taxon>Exaiptasia</taxon>
    </lineage>
</organism>
<dbReference type="PANTHER" id="PTHR24056">
    <property type="entry name" value="CELL DIVISION PROTEIN KINASE"/>
    <property type="match status" value="1"/>
</dbReference>
<feature type="compositionally biased region" description="Polar residues" evidence="16">
    <location>
        <begin position="525"/>
        <end position="545"/>
    </location>
</feature>
<keyword evidence="9" id="KW-0418">Kinase</keyword>
<dbReference type="FunFam" id="3.30.200.20:FF:000049">
    <property type="entry name" value="cyclin-dependent kinase-like 1 isoform X1"/>
    <property type="match status" value="1"/>
</dbReference>
<evidence type="ECO:0000256" key="9">
    <source>
        <dbReference type="ARBA" id="ARBA00022777"/>
    </source>
</evidence>
<feature type="compositionally biased region" description="Low complexity" evidence="16">
    <location>
        <begin position="385"/>
        <end position="420"/>
    </location>
</feature>
<evidence type="ECO:0000313" key="19">
    <source>
        <dbReference type="Proteomes" id="UP000887567"/>
    </source>
</evidence>
<dbReference type="Proteomes" id="UP000887567">
    <property type="component" value="Unplaced"/>
</dbReference>
<keyword evidence="19" id="KW-1185">Reference proteome</keyword>
<evidence type="ECO:0000256" key="16">
    <source>
        <dbReference type="SAM" id="MobiDB-lite"/>
    </source>
</evidence>